<feature type="compositionally biased region" description="Polar residues" evidence="3">
    <location>
        <begin position="358"/>
        <end position="370"/>
    </location>
</feature>
<dbReference type="InterPro" id="IPR002347">
    <property type="entry name" value="SDR_fam"/>
</dbReference>
<dbReference type="InterPro" id="IPR020904">
    <property type="entry name" value="Sc_DH/Rdtase_CS"/>
</dbReference>
<evidence type="ECO:0000256" key="2">
    <source>
        <dbReference type="RuleBase" id="RU000363"/>
    </source>
</evidence>
<accession>A0A1I8BI61</accession>
<comment type="similarity">
    <text evidence="2">Belongs to the short-chain dehydrogenases/reductases (SDR) family.</text>
</comment>
<evidence type="ECO:0000256" key="1">
    <source>
        <dbReference type="ARBA" id="ARBA00023002"/>
    </source>
</evidence>
<organism evidence="4 5">
    <name type="scientific">Meloidogyne hapla</name>
    <name type="common">Root-knot nematode worm</name>
    <dbReference type="NCBI Taxonomy" id="6305"/>
    <lineage>
        <taxon>Eukaryota</taxon>
        <taxon>Metazoa</taxon>
        <taxon>Ecdysozoa</taxon>
        <taxon>Nematoda</taxon>
        <taxon>Chromadorea</taxon>
        <taxon>Rhabditida</taxon>
        <taxon>Tylenchina</taxon>
        <taxon>Tylenchomorpha</taxon>
        <taxon>Tylenchoidea</taxon>
        <taxon>Meloidogynidae</taxon>
        <taxon>Meloidogyninae</taxon>
        <taxon>Meloidogyne</taxon>
    </lineage>
</organism>
<dbReference type="AlphaFoldDB" id="A0A1I8BI61"/>
<dbReference type="GO" id="GO:0008202">
    <property type="term" value="P:steroid metabolic process"/>
    <property type="evidence" value="ECO:0007669"/>
    <property type="project" value="TreeGrafter"/>
</dbReference>
<name>A0A1I8BI61_MELHA</name>
<dbReference type="GO" id="GO:0016491">
    <property type="term" value="F:oxidoreductase activity"/>
    <property type="evidence" value="ECO:0007669"/>
    <property type="project" value="UniProtKB-KW"/>
</dbReference>
<dbReference type="SUPFAM" id="SSF51735">
    <property type="entry name" value="NAD(P)-binding Rossmann-fold domains"/>
    <property type="match status" value="1"/>
</dbReference>
<dbReference type="WBParaSite" id="MhA1_Contig261.frz3.gene29">
    <property type="protein sequence ID" value="MhA1_Contig261.frz3.gene29"/>
    <property type="gene ID" value="MhA1_Contig261.frz3.gene29"/>
</dbReference>
<dbReference type="Proteomes" id="UP000095281">
    <property type="component" value="Unplaced"/>
</dbReference>
<evidence type="ECO:0000313" key="4">
    <source>
        <dbReference type="Proteomes" id="UP000095281"/>
    </source>
</evidence>
<evidence type="ECO:0000256" key="3">
    <source>
        <dbReference type="SAM" id="MobiDB-lite"/>
    </source>
</evidence>
<dbReference type="PROSITE" id="PS00061">
    <property type="entry name" value="ADH_SHORT"/>
    <property type="match status" value="1"/>
</dbReference>
<dbReference type="InterPro" id="IPR036291">
    <property type="entry name" value="NAD(P)-bd_dom_sf"/>
</dbReference>
<sequence length="377" mass="42198">MDLQGKAVVVIGATTGFGHQFVIKCASKGMTVFAACNSPNGVQKVVQATSHLSGFVHAHSLDLSSTESIERFFRQVINQLPPGTGIHALINNAGIIRAGADDWLAMEDYEHVLRVNLLGLIQITKLFKEHIKLAKLVNFYGNSEGRIIFCSSICGRLAFPYYGPYTVSKFAMEGYCDTIRLELVGLIFKKIFSRELSPFGVKVAVVEPGYFRTPITNPDHIPSEMEKSFNKSSQYIKDQYGQNFIQKTKGIAKNHLSSAANSPHVEWVIDVYFHACTALFPRKRYVVGIDANFVVIPISRLPTELQDLAFWLNSLILKNPIPKILHNGGCLNAKMVHRWIKNSNGFVAYLEGEEKESSLNSSGYWEFNQNSEREEDK</sequence>
<dbReference type="Pfam" id="PF00106">
    <property type="entry name" value="adh_short"/>
    <property type="match status" value="1"/>
</dbReference>
<feature type="region of interest" description="Disordered" evidence="3">
    <location>
        <begin position="358"/>
        <end position="377"/>
    </location>
</feature>
<dbReference type="PANTHER" id="PTHR43313:SF1">
    <property type="entry name" value="3BETA-HYDROXYSTEROID DEHYDROGENASE DHS-16"/>
    <property type="match status" value="1"/>
</dbReference>
<dbReference type="OMA" id="WIPVERF"/>
<proteinExistence type="inferred from homology"/>
<protein>
    <submittedName>
        <fullName evidence="5">NAD(P)-binding protein</fullName>
    </submittedName>
</protein>
<evidence type="ECO:0000313" key="5">
    <source>
        <dbReference type="WBParaSite" id="MhA1_Contig261.frz3.gene29"/>
    </source>
</evidence>
<keyword evidence="1" id="KW-0560">Oxidoreductase</keyword>
<dbReference type="PRINTS" id="PR00081">
    <property type="entry name" value="GDHRDH"/>
</dbReference>
<dbReference type="PRINTS" id="PR00080">
    <property type="entry name" value="SDRFAMILY"/>
</dbReference>
<keyword evidence="4" id="KW-1185">Reference proteome</keyword>
<dbReference type="PANTHER" id="PTHR43313">
    <property type="entry name" value="SHORT-CHAIN DEHYDROGENASE/REDUCTASE FAMILY 9C"/>
    <property type="match status" value="1"/>
</dbReference>
<dbReference type="Gene3D" id="3.40.50.720">
    <property type="entry name" value="NAD(P)-binding Rossmann-like Domain"/>
    <property type="match status" value="1"/>
</dbReference>
<reference evidence="5" key="1">
    <citation type="submission" date="2016-11" db="UniProtKB">
        <authorList>
            <consortium name="WormBaseParasite"/>
        </authorList>
    </citation>
    <scope>IDENTIFICATION</scope>
</reference>